<feature type="domain" description="N-acetyltransferase" evidence="1">
    <location>
        <begin position="1"/>
        <end position="98"/>
    </location>
</feature>
<keyword evidence="4" id="KW-1185">Reference proteome</keyword>
<dbReference type="PANTHER" id="PTHR31435">
    <property type="entry name" value="PROTEIN NATD1"/>
    <property type="match status" value="1"/>
</dbReference>
<evidence type="ECO:0000313" key="4">
    <source>
        <dbReference type="Proteomes" id="UP000640052"/>
    </source>
</evidence>
<dbReference type="InterPro" id="IPR016181">
    <property type="entry name" value="Acyl_CoA_acyltransferase"/>
</dbReference>
<protein>
    <submittedName>
        <fullName evidence="3">N-acetyltransferase</fullName>
    </submittedName>
</protein>
<dbReference type="InterPro" id="IPR045057">
    <property type="entry name" value="Gcn5-rel_NAT"/>
</dbReference>
<gene>
    <name evidence="3" type="ORF">Aph01nite_37450</name>
</gene>
<dbReference type="CDD" id="cd04301">
    <property type="entry name" value="NAT_SF"/>
    <property type="match status" value="1"/>
</dbReference>
<organism evidence="3 4">
    <name type="scientific">Acrocarpospora phusangensis</name>
    <dbReference type="NCBI Taxonomy" id="1070424"/>
    <lineage>
        <taxon>Bacteria</taxon>
        <taxon>Bacillati</taxon>
        <taxon>Actinomycetota</taxon>
        <taxon>Actinomycetes</taxon>
        <taxon>Streptosporangiales</taxon>
        <taxon>Streptosporangiaceae</taxon>
        <taxon>Acrocarpospora</taxon>
    </lineage>
</organism>
<sequence length="101" mass="10872">MTRATVADNPGAQRYEILVDGGVAGFAQYRLRPGKIVFTHTEIDAAYEGKGLGSSLARAALEAVRERGLAVAPVCPFFAGYIKRHPEYADLVAADYQDDIA</sequence>
<comment type="caution">
    <text evidence="3">The sequence shown here is derived from an EMBL/GenBank/DDBJ whole genome shotgun (WGS) entry which is preliminary data.</text>
</comment>
<dbReference type="Pfam" id="PF14542">
    <property type="entry name" value="Acetyltransf_CG"/>
    <property type="match status" value="1"/>
</dbReference>
<dbReference type="EMBL" id="BOOA01000028">
    <property type="protein sequence ID" value="GIH25435.1"/>
    <property type="molecule type" value="Genomic_DNA"/>
</dbReference>
<dbReference type="SUPFAM" id="SSF55729">
    <property type="entry name" value="Acyl-CoA N-acyltransferases (Nat)"/>
    <property type="match status" value="1"/>
</dbReference>
<proteinExistence type="predicted"/>
<dbReference type="PROSITE" id="PS51729">
    <property type="entry name" value="GNAT_YJDJ"/>
    <property type="match status" value="1"/>
</dbReference>
<feature type="domain" description="N-acetyltransferase" evidence="2">
    <location>
        <begin position="7"/>
        <end position="93"/>
    </location>
</feature>
<evidence type="ECO:0000259" key="1">
    <source>
        <dbReference type="PROSITE" id="PS51186"/>
    </source>
</evidence>
<dbReference type="InterPro" id="IPR000182">
    <property type="entry name" value="GNAT_dom"/>
</dbReference>
<dbReference type="Gene3D" id="3.40.630.30">
    <property type="match status" value="1"/>
</dbReference>
<reference evidence="3" key="1">
    <citation type="submission" date="2021-01" db="EMBL/GenBank/DDBJ databases">
        <title>Whole genome shotgun sequence of Acrocarpospora phusangensis NBRC 108782.</title>
        <authorList>
            <person name="Komaki H."/>
            <person name="Tamura T."/>
        </authorList>
    </citation>
    <scope>NUCLEOTIDE SEQUENCE</scope>
    <source>
        <strain evidence="3">NBRC 108782</strain>
    </source>
</reference>
<evidence type="ECO:0000313" key="3">
    <source>
        <dbReference type="EMBL" id="GIH25435.1"/>
    </source>
</evidence>
<accession>A0A919QF97</accession>
<dbReference type="GO" id="GO:0016747">
    <property type="term" value="F:acyltransferase activity, transferring groups other than amino-acyl groups"/>
    <property type="evidence" value="ECO:0007669"/>
    <property type="project" value="InterPro"/>
</dbReference>
<name>A0A919QF97_9ACTN</name>
<dbReference type="InterPro" id="IPR031165">
    <property type="entry name" value="GNAT_YJDJ"/>
</dbReference>
<dbReference type="AlphaFoldDB" id="A0A919QF97"/>
<dbReference type="RefSeq" id="WP_204042148.1">
    <property type="nucleotide sequence ID" value="NZ_BOOA01000028.1"/>
</dbReference>
<dbReference type="Proteomes" id="UP000640052">
    <property type="component" value="Unassembled WGS sequence"/>
</dbReference>
<evidence type="ECO:0000259" key="2">
    <source>
        <dbReference type="PROSITE" id="PS51729"/>
    </source>
</evidence>
<dbReference type="PANTHER" id="PTHR31435:SF10">
    <property type="entry name" value="BSR4717 PROTEIN"/>
    <property type="match status" value="1"/>
</dbReference>
<dbReference type="PROSITE" id="PS51186">
    <property type="entry name" value="GNAT"/>
    <property type="match status" value="1"/>
</dbReference>